<protein>
    <recommendedName>
        <fullName evidence="3">SpoIIAA-like protein</fullName>
    </recommendedName>
</protein>
<evidence type="ECO:0000313" key="2">
    <source>
        <dbReference type="Proteomes" id="UP000293562"/>
    </source>
</evidence>
<dbReference type="AlphaFoldDB" id="A0A4Q7VBU2"/>
<gene>
    <name evidence="1" type="ORF">EV201_2495</name>
</gene>
<dbReference type="Proteomes" id="UP000293562">
    <property type="component" value="Unassembled WGS sequence"/>
</dbReference>
<dbReference type="OrthoDB" id="1119845at2"/>
<comment type="caution">
    <text evidence="1">The sequence shown here is derived from an EMBL/GenBank/DDBJ whole genome shotgun (WGS) entry which is preliminary data.</text>
</comment>
<proteinExistence type="predicted"/>
<evidence type="ECO:0008006" key="3">
    <source>
        <dbReference type="Google" id="ProtNLM"/>
    </source>
</evidence>
<name>A0A4Q7VBU2_9BACT</name>
<accession>A0A4Q7VBU2</accession>
<dbReference type="EMBL" id="SHKN01000002">
    <property type="protein sequence ID" value="RZT93334.1"/>
    <property type="molecule type" value="Genomic_DNA"/>
</dbReference>
<organism evidence="1 2">
    <name type="scientific">Ancylomarina subtilis</name>
    <dbReference type="NCBI Taxonomy" id="1639035"/>
    <lineage>
        <taxon>Bacteria</taxon>
        <taxon>Pseudomonadati</taxon>
        <taxon>Bacteroidota</taxon>
        <taxon>Bacteroidia</taxon>
        <taxon>Marinilabiliales</taxon>
        <taxon>Marinifilaceae</taxon>
        <taxon>Ancylomarina</taxon>
    </lineage>
</organism>
<sequence>MIHYDFDKRRQVLNCTMVGTITVDEVVVFIESIIKADYLLADLNMIIDMLDCEVLFQLNQLQKIADVNNRLLDRYLSVKHAIVLDKPLDTAMAYYYKQLSMQGNYMLELFTTIEAANKWMGVSELSSG</sequence>
<keyword evidence="2" id="KW-1185">Reference proteome</keyword>
<evidence type="ECO:0000313" key="1">
    <source>
        <dbReference type="EMBL" id="RZT93334.1"/>
    </source>
</evidence>
<reference evidence="1 2" key="1">
    <citation type="submission" date="2019-02" db="EMBL/GenBank/DDBJ databases">
        <title>Genomic Encyclopedia of Type Strains, Phase IV (KMG-IV): sequencing the most valuable type-strain genomes for metagenomic binning, comparative biology and taxonomic classification.</title>
        <authorList>
            <person name="Goeker M."/>
        </authorList>
    </citation>
    <scope>NUCLEOTIDE SEQUENCE [LARGE SCALE GENOMIC DNA]</scope>
    <source>
        <strain evidence="1 2">DSM 28825</strain>
    </source>
</reference>